<dbReference type="RefSeq" id="WP_192029302.1">
    <property type="nucleotide sequence ID" value="NZ_JACYTR010000013.1"/>
</dbReference>
<feature type="transmembrane region" description="Helical" evidence="1">
    <location>
        <begin position="178"/>
        <end position="195"/>
    </location>
</feature>
<feature type="transmembrane region" description="Helical" evidence="1">
    <location>
        <begin position="25"/>
        <end position="53"/>
    </location>
</feature>
<comment type="caution">
    <text evidence="3">The sequence shown here is derived from an EMBL/GenBank/DDBJ whole genome shotgun (WGS) entry which is preliminary data.</text>
</comment>
<dbReference type="InterPro" id="IPR052710">
    <property type="entry name" value="CAAX_protease"/>
</dbReference>
<dbReference type="GO" id="GO:0080120">
    <property type="term" value="P:CAAX-box protein maturation"/>
    <property type="evidence" value="ECO:0007669"/>
    <property type="project" value="UniProtKB-ARBA"/>
</dbReference>
<evidence type="ECO:0000259" key="2">
    <source>
        <dbReference type="Pfam" id="PF02517"/>
    </source>
</evidence>
<dbReference type="AlphaFoldDB" id="A0AAW3ZML0"/>
<keyword evidence="1" id="KW-1133">Transmembrane helix</keyword>
<evidence type="ECO:0000313" key="3">
    <source>
        <dbReference type="EMBL" id="MBD8525884.1"/>
    </source>
</evidence>
<organism evidence="3 4">
    <name type="scientific">Pseudomarimonas arenosa</name>
    <dbReference type="NCBI Taxonomy" id="2774145"/>
    <lineage>
        <taxon>Bacteria</taxon>
        <taxon>Pseudomonadati</taxon>
        <taxon>Pseudomonadota</taxon>
        <taxon>Gammaproteobacteria</taxon>
        <taxon>Lysobacterales</taxon>
        <taxon>Lysobacteraceae</taxon>
        <taxon>Pseudomarimonas</taxon>
    </lineage>
</organism>
<feature type="domain" description="CAAX prenyl protease 2/Lysostaphin resistance protein A-like" evidence="2">
    <location>
        <begin position="120"/>
        <end position="211"/>
    </location>
</feature>
<keyword evidence="3" id="KW-0482">Metalloprotease</keyword>
<sequence length="221" mass="23288">MQTSLATPSTEAAVSYQVTRRRYSLWWLAILAIVLAIPGAGVILASLILLCLITLSAAVRRALSGSTQSRGRQCLEGVAAGLLLVALSDLAIEPLAEWIGGPPVDLRALGSIQGNLPAYLQLLAAGLLIGGVMEELLFRGFLIGFGLRLFGRRALLPVLICSSLAFALAHAYQGVSGVISTGVTGLLLALFWLWRRSIVSNIAAHMTVNAIGITLLYLGLA</sequence>
<accession>A0AAW3ZML0</accession>
<protein>
    <submittedName>
        <fullName evidence="3">CPBP family intramembrane metalloprotease</fullName>
    </submittedName>
</protein>
<feature type="transmembrane region" description="Helical" evidence="1">
    <location>
        <begin position="154"/>
        <end position="172"/>
    </location>
</feature>
<dbReference type="PANTHER" id="PTHR36435:SF1">
    <property type="entry name" value="CAAX AMINO TERMINAL PROTEASE FAMILY PROTEIN"/>
    <property type="match status" value="1"/>
</dbReference>
<keyword evidence="1" id="KW-0472">Membrane</keyword>
<dbReference type="GO" id="GO:0008237">
    <property type="term" value="F:metallopeptidase activity"/>
    <property type="evidence" value="ECO:0007669"/>
    <property type="project" value="UniProtKB-KW"/>
</dbReference>
<keyword evidence="4" id="KW-1185">Reference proteome</keyword>
<keyword evidence="1" id="KW-0812">Transmembrane</keyword>
<dbReference type="PANTHER" id="PTHR36435">
    <property type="entry name" value="SLR1288 PROTEIN"/>
    <property type="match status" value="1"/>
</dbReference>
<proteinExistence type="predicted"/>
<feature type="transmembrane region" description="Helical" evidence="1">
    <location>
        <begin position="116"/>
        <end position="133"/>
    </location>
</feature>
<dbReference type="Proteomes" id="UP000613768">
    <property type="component" value="Unassembled WGS sequence"/>
</dbReference>
<dbReference type="GO" id="GO:0004175">
    <property type="term" value="F:endopeptidase activity"/>
    <property type="evidence" value="ECO:0007669"/>
    <property type="project" value="UniProtKB-ARBA"/>
</dbReference>
<name>A0AAW3ZML0_9GAMM</name>
<dbReference type="EMBL" id="JACYTR010000013">
    <property type="protein sequence ID" value="MBD8525884.1"/>
    <property type="molecule type" value="Genomic_DNA"/>
</dbReference>
<feature type="transmembrane region" description="Helical" evidence="1">
    <location>
        <begin position="202"/>
        <end position="220"/>
    </location>
</feature>
<evidence type="ECO:0000256" key="1">
    <source>
        <dbReference type="SAM" id="Phobius"/>
    </source>
</evidence>
<dbReference type="Pfam" id="PF02517">
    <property type="entry name" value="Rce1-like"/>
    <property type="match status" value="1"/>
</dbReference>
<gene>
    <name evidence="3" type="ORF">IFO71_09025</name>
</gene>
<dbReference type="InterPro" id="IPR003675">
    <property type="entry name" value="Rce1/LyrA-like_dom"/>
</dbReference>
<reference evidence="3 4" key="1">
    <citation type="submission" date="2020-09" db="EMBL/GenBank/DDBJ databases">
        <title>Pseudoxanthomonas sp. CAU 1598 isolated from sand of Yaerae Beach.</title>
        <authorList>
            <person name="Kim W."/>
        </authorList>
    </citation>
    <scope>NUCLEOTIDE SEQUENCE [LARGE SCALE GENOMIC DNA]</scope>
    <source>
        <strain evidence="3 4">CAU 1598</strain>
    </source>
</reference>
<evidence type="ECO:0000313" key="4">
    <source>
        <dbReference type="Proteomes" id="UP000613768"/>
    </source>
</evidence>
<keyword evidence="3" id="KW-0378">Hydrolase</keyword>
<keyword evidence="3" id="KW-0645">Protease</keyword>